<keyword evidence="3" id="KW-1185">Reference proteome</keyword>
<reference evidence="2" key="1">
    <citation type="submission" date="2023-10" db="EMBL/GenBank/DDBJ databases">
        <title>Genome assembly of Pristionchus species.</title>
        <authorList>
            <person name="Yoshida K."/>
            <person name="Sommer R.J."/>
        </authorList>
    </citation>
    <scope>NUCLEOTIDE SEQUENCE</scope>
    <source>
        <strain evidence="2">RS5133</strain>
    </source>
</reference>
<feature type="transmembrane region" description="Helical" evidence="1">
    <location>
        <begin position="45"/>
        <end position="65"/>
    </location>
</feature>
<proteinExistence type="predicted"/>
<keyword evidence="1" id="KW-1133">Transmembrane helix</keyword>
<comment type="caution">
    <text evidence="2">The sequence shown here is derived from an EMBL/GenBank/DDBJ whole genome shotgun (WGS) entry which is preliminary data.</text>
</comment>
<protein>
    <recommendedName>
        <fullName evidence="4">G protein-coupled receptor</fullName>
    </recommendedName>
</protein>
<name>A0AAV5WKE0_9BILA</name>
<feature type="transmembrane region" description="Helical" evidence="1">
    <location>
        <begin position="6"/>
        <end position="29"/>
    </location>
</feature>
<keyword evidence="1" id="KW-0472">Membrane</keyword>
<gene>
    <name evidence="2" type="ORF">PFISCL1PPCAC_22385</name>
</gene>
<evidence type="ECO:0008006" key="4">
    <source>
        <dbReference type="Google" id="ProtNLM"/>
    </source>
</evidence>
<feature type="non-terminal residue" evidence="2">
    <location>
        <position position="1"/>
    </location>
</feature>
<feature type="transmembrane region" description="Helical" evidence="1">
    <location>
        <begin position="201"/>
        <end position="229"/>
    </location>
</feature>
<dbReference type="Proteomes" id="UP001432322">
    <property type="component" value="Unassembled WGS sequence"/>
</dbReference>
<sequence length="251" mass="28183">QIIDICHWSTIVFFVLALVLNVVLIYAIAKHSSIHAGGYYKRTQMVLAVGNIVQALIIMLTRPAIHLHGGVFIVGGHLRFLPPSFTLTVIFIYAYVAIFIQKTVAMATLMFFRLWSMSRRLSSLPSYYIHLVPIAAFSVAVPICVFHMVEVYPHGDKQALCVIRDVRGVCTETIGHAVRRHLAPDSGFLVSPMQLEDWHNYALTISLILMLFIMLASLIFVLAGSVWIMKQAGESNDIKLHHQLARALIFQ</sequence>
<dbReference type="Pfam" id="PF10326">
    <property type="entry name" value="7TM_GPCR_Str"/>
    <property type="match status" value="1"/>
</dbReference>
<dbReference type="PANTHER" id="PTHR22943:SF248">
    <property type="entry name" value="SEVEN TM RECEPTOR"/>
    <property type="match status" value="1"/>
</dbReference>
<feature type="transmembrane region" description="Helical" evidence="1">
    <location>
        <begin position="127"/>
        <end position="149"/>
    </location>
</feature>
<organism evidence="2 3">
    <name type="scientific">Pristionchus fissidentatus</name>
    <dbReference type="NCBI Taxonomy" id="1538716"/>
    <lineage>
        <taxon>Eukaryota</taxon>
        <taxon>Metazoa</taxon>
        <taxon>Ecdysozoa</taxon>
        <taxon>Nematoda</taxon>
        <taxon>Chromadorea</taxon>
        <taxon>Rhabditida</taxon>
        <taxon>Rhabditina</taxon>
        <taxon>Diplogasteromorpha</taxon>
        <taxon>Diplogasteroidea</taxon>
        <taxon>Neodiplogasteridae</taxon>
        <taxon>Pristionchus</taxon>
    </lineage>
</organism>
<feature type="transmembrane region" description="Helical" evidence="1">
    <location>
        <begin position="85"/>
        <end position="115"/>
    </location>
</feature>
<feature type="non-terminal residue" evidence="2">
    <location>
        <position position="251"/>
    </location>
</feature>
<dbReference type="PANTHER" id="PTHR22943">
    <property type="entry name" value="7-TRANSMEMBRANE DOMAIN RECEPTOR C.ELEGANS"/>
    <property type="match status" value="1"/>
</dbReference>
<keyword evidence="1" id="KW-0812">Transmembrane</keyword>
<dbReference type="AlphaFoldDB" id="A0AAV5WKE0"/>
<dbReference type="EMBL" id="BTSY01000005">
    <property type="protein sequence ID" value="GMT31088.1"/>
    <property type="molecule type" value="Genomic_DNA"/>
</dbReference>
<evidence type="ECO:0000313" key="2">
    <source>
        <dbReference type="EMBL" id="GMT31088.1"/>
    </source>
</evidence>
<evidence type="ECO:0000256" key="1">
    <source>
        <dbReference type="SAM" id="Phobius"/>
    </source>
</evidence>
<dbReference type="InterPro" id="IPR019428">
    <property type="entry name" value="7TM_GPCR_serpentine_rcpt_Str"/>
</dbReference>
<evidence type="ECO:0000313" key="3">
    <source>
        <dbReference type="Proteomes" id="UP001432322"/>
    </source>
</evidence>
<accession>A0AAV5WKE0</accession>